<name>A0A5J4UW93_9EUKA</name>
<protein>
    <submittedName>
        <fullName evidence="1">Uncharacterized protein</fullName>
    </submittedName>
</protein>
<organism evidence="1 2">
    <name type="scientific">Streblomastix strix</name>
    <dbReference type="NCBI Taxonomy" id="222440"/>
    <lineage>
        <taxon>Eukaryota</taxon>
        <taxon>Metamonada</taxon>
        <taxon>Preaxostyla</taxon>
        <taxon>Oxymonadida</taxon>
        <taxon>Streblomastigidae</taxon>
        <taxon>Streblomastix</taxon>
    </lineage>
</organism>
<evidence type="ECO:0000313" key="1">
    <source>
        <dbReference type="EMBL" id="KAA6374719.1"/>
    </source>
</evidence>
<gene>
    <name evidence="1" type="ORF">EZS28_029754</name>
</gene>
<evidence type="ECO:0000313" key="2">
    <source>
        <dbReference type="Proteomes" id="UP000324800"/>
    </source>
</evidence>
<proteinExistence type="predicted"/>
<dbReference type="EMBL" id="SNRW01011765">
    <property type="protein sequence ID" value="KAA6374719.1"/>
    <property type="molecule type" value="Genomic_DNA"/>
</dbReference>
<sequence length="113" mass="13560">MVKKNDSYLGMNVSQKEVEMENVSKMKKDNVSKMKKEMKNVFQMKNEKEFLLNVLEKKNFDVYLNVKNVSKLIKEKVSKMKLKMKNVLMKENVSWKKKEKENFQQNVRRSCNC</sequence>
<dbReference type="Proteomes" id="UP000324800">
    <property type="component" value="Unassembled WGS sequence"/>
</dbReference>
<reference evidence="1 2" key="1">
    <citation type="submission" date="2019-03" db="EMBL/GenBank/DDBJ databases">
        <title>Single cell metagenomics reveals metabolic interactions within the superorganism composed of flagellate Streblomastix strix and complex community of Bacteroidetes bacteria on its surface.</title>
        <authorList>
            <person name="Treitli S.C."/>
            <person name="Kolisko M."/>
            <person name="Husnik F."/>
            <person name="Keeling P."/>
            <person name="Hampl V."/>
        </authorList>
    </citation>
    <scope>NUCLEOTIDE SEQUENCE [LARGE SCALE GENOMIC DNA]</scope>
    <source>
        <strain evidence="1">ST1C</strain>
    </source>
</reference>
<accession>A0A5J4UW93</accession>
<dbReference type="AlphaFoldDB" id="A0A5J4UW93"/>
<comment type="caution">
    <text evidence="1">The sequence shown here is derived from an EMBL/GenBank/DDBJ whole genome shotgun (WGS) entry which is preliminary data.</text>
</comment>